<keyword evidence="7" id="KW-0539">Nucleus</keyword>
<dbReference type="GO" id="GO:0006397">
    <property type="term" value="P:mRNA processing"/>
    <property type="evidence" value="ECO:0007669"/>
    <property type="project" value="UniProtKB-KW"/>
</dbReference>
<organism evidence="11 12">
    <name type="scientific">Cryptococcus neoformans Tu259-1</name>
    <dbReference type="NCBI Taxonomy" id="1230072"/>
    <lineage>
        <taxon>Eukaryota</taxon>
        <taxon>Fungi</taxon>
        <taxon>Dikarya</taxon>
        <taxon>Basidiomycota</taxon>
        <taxon>Agaricomycotina</taxon>
        <taxon>Tremellomycetes</taxon>
        <taxon>Tremellales</taxon>
        <taxon>Cryptococcaceae</taxon>
        <taxon>Cryptococcus</taxon>
        <taxon>Cryptococcus neoformans species complex</taxon>
    </lineage>
</organism>
<evidence type="ECO:0000256" key="6">
    <source>
        <dbReference type="ARBA" id="ARBA00022833"/>
    </source>
</evidence>
<dbReference type="InterPro" id="IPR051644">
    <property type="entry name" value="TRAMP_AT-DNA-binding"/>
</dbReference>
<evidence type="ECO:0000256" key="1">
    <source>
        <dbReference type="ARBA" id="ARBA00004123"/>
    </source>
</evidence>
<accession>A0A854QLS8</accession>
<feature type="compositionally biased region" description="Basic and acidic residues" evidence="9">
    <location>
        <begin position="593"/>
        <end position="606"/>
    </location>
</feature>
<reference evidence="11 12" key="1">
    <citation type="submission" date="2017-06" db="EMBL/GenBank/DDBJ databases">
        <title>Global population genomics of the pathogenic fungus Cryptococcus neoformans var. grubii.</title>
        <authorList>
            <person name="Cuomo C."/>
            <person name="Litvintseva A."/>
            <person name="Chen Y."/>
            <person name="Young S."/>
            <person name="Zeng Q."/>
            <person name="Chapman S."/>
            <person name="Gujja S."/>
            <person name="Saif S."/>
            <person name="Birren B."/>
        </authorList>
    </citation>
    <scope>NUCLEOTIDE SEQUENCE [LARGE SCALE GENOMIC DNA]</scope>
    <source>
        <strain evidence="11 12">Tu259-1</strain>
    </source>
</reference>
<feature type="domain" description="CCHC-type" evidence="10">
    <location>
        <begin position="308"/>
        <end position="323"/>
    </location>
</feature>
<dbReference type="InterPro" id="IPR001878">
    <property type="entry name" value="Znf_CCHC"/>
</dbReference>
<evidence type="ECO:0000313" key="11">
    <source>
        <dbReference type="EMBL" id="OXG30150.1"/>
    </source>
</evidence>
<feature type="compositionally biased region" description="Polar residues" evidence="9">
    <location>
        <begin position="577"/>
        <end position="586"/>
    </location>
</feature>
<dbReference type="GO" id="GO:0071035">
    <property type="term" value="P:nuclear polyadenylation-dependent rRNA catabolic process"/>
    <property type="evidence" value="ECO:0007669"/>
    <property type="project" value="TreeGrafter"/>
</dbReference>
<keyword evidence="6" id="KW-0862">Zinc</keyword>
<feature type="compositionally biased region" description="Basic and acidic residues" evidence="9">
    <location>
        <begin position="462"/>
        <end position="472"/>
    </location>
</feature>
<feature type="region of interest" description="Disordered" evidence="9">
    <location>
        <begin position="546"/>
        <end position="653"/>
    </location>
</feature>
<evidence type="ECO:0000313" key="12">
    <source>
        <dbReference type="Proteomes" id="UP000199727"/>
    </source>
</evidence>
<evidence type="ECO:0000259" key="10">
    <source>
        <dbReference type="PROSITE" id="PS50158"/>
    </source>
</evidence>
<keyword evidence="5 8" id="KW-0863">Zinc-finger</keyword>
<feature type="region of interest" description="Disordered" evidence="9">
    <location>
        <begin position="347"/>
        <end position="443"/>
    </location>
</feature>
<dbReference type="PROSITE" id="PS50158">
    <property type="entry name" value="ZF_CCHC"/>
    <property type="match status" value="3"/>
</dbReference>
<evidence type="ECO:0000256" key="7">
    <source>
        <dbReference type="ARBA" id="ARBA00023242"/>
    </source>
</evidence>
<gene>
    <name evidence="11" type="ORF">C361_00244</name>
</gene>
<dbReference type="OrthoDB" id="7608935at2759"/>
<keyword evidence="3" id="KW-0479">Metal-binding</keyword>
<feature type="region of interest" description="Disordered" evidence="9">
    <location>
        <begin position="462"/>
        <end position="515"/>
    </location>
</feature>
<dbReference type="GO" id="GO:0071038">
    <property type="term" value="P:TRAMP-dependent tRNA surveillance pathway"/>
    <property type="evidence" value="ECO:0007669"/>
    <property type="project" value="TreeGrafter"/>
</dbReference>
<protein>
    <submittedName>
        <fullName evidence="11">Protein AIR1/2</fullName>
    </submittedName>
</protein>
<name>A0A854QLS8_CRYNE</name>
<dbReference type="GO" id="GO:0071037">
    <property type="term" value="P:nuclear polyadenylation-dependent snRNA catabolic process"/>
    <property type="evidence" value="ECO:0007669"/>
    <property type="project" value="TreeGrafter"/>
</dbReference>
<dbReference type="GO" id="GO:0008270">
    <property type="term" value="F:zinc ion binding"/>
    <property type="evidence" value="ECO:0007669"/>
    <property type="project" value="UniProtKB-KW"/>
</dbReference>
<dbReference type="SMART" id="SM00343">
    <property type="entry name" value="ZnF_C2HC"/>
    <property type="match status" value="5"/>
</dbReference>
<dbReference type="AlphaFoldDB" id="A0A854QLS8"/>
<dbReference type="Pfam" id="PF00098">
    <property type="entry name" value="zf-CCHC"/>
    <property type="match status" value="2"/>
</dbReference>
<feature type="compositionally biased region" description="Acidic residues" evidence="9">
    <location>
        <begin position="126"/>
        <end position="136"/>
    </location>
</feature>
<evidence type="ECO:0000256" key="9">
    <source>
        <dbReference type="SAM" id="MobiDB-lite"/>
    </source>
</evidence>
<feature type="compositionally biased region" description="Low complexity" evidence="9">
    <location>
        <begin position="562"/>
        <end position="575"/>
    </location>
</feature>
<dbReference type="Proteomes" id="UP000199727">
    <property type="component" value="Unassembled WGS sequence"/>
</dbReference>
<feature type="region of interest" description="Disordered" evidence="9">
    <location>
        <begin position="123"/>
        <end position="146"/>
    </location>
</feature>
<feature type="domain" description="CCHC-type" evidence="10">
    <location>
        <begin position="189"/>
        <end position="203"/>
    </location>
</feature>
<dbReference type="GO" id="GO:0031499">
    <property type="term" value="C:TRAMP complex"/>
    <property type="evidence" value="ECO:0007669"/>
    <property type="project" value="TreeGrafter"/>
</dbReference>
<proteinExistence type="predicted"/>
<feature type="domain" description="CCHC-type" evidence="10">
    <location>
        <begin position="227"/>
        <end position="242"/>
    </location>
</feature>
<feature type="compositionally biased region" description="Polar residues" evidence="9">
    <location>
        <begin position="547"/>
        <end position="557"/>
    </location>
</feature>
<dbReference type="EMBL" id="AMKT01000006">
    <property type="protein sequence ID" value="OXG30150.1"/>
    <property type="molecule type" value="Genomic_DNA"/>
</dbReference>
<dbReference type="SUPFAM" id="SSF57756">
    <property type="entry name" value="Retrovirus zinc finger-like domains"/>
    <property type="match status" value="2"/>
</dbReference>
<feature type="compositionally biased region" description="Polar residues" evidence="9">
    <location>
        <begin position="351"/>
        <end position="360"/>
    </location>
</feature>
<keyword evidence="2" id="KW-0507">mRNA processing</keyword>
<dbReference type="GO" id="GO:0071039">
    <property type="term" value="P:nuclear polyadenylation-dependent CUT catabolic process"/>
    <property type="evidence" value="ECO:0007669"/>
    <property type="project" value="TreeGrafter"/>
</dbReference>
<dbReference type="Gene3D" id="4.10.60.10">
    <property type="entry name" value="Zinc finger, CCHC-type"/>
    <property type="match status" value="2"/>
</dbReference>
<feature type="compositionally biased region" description="Low complexity" evidence="9">
    <location>
        <begin position="639"/>
        <end position="653"/>
    </location>
</feature>
<evidence type="ECO:0000256" key="2">
    <source>
        <dbReference type="ARBA" id="ARBA00022664"/>
    </source>
</evidence>
<dbReference type="GO" id="GO:0003723">
    <property type="term" value="F:RNA binding"/>
    <property type="evidence" value="ECO:0007669"/>
    <property type="project" value="TreeGrafter"/>
</dbReference>
<evidence type="ECO:0000256" key="8">
    <source>
        <dbReference type="PROSITE-ProRule" id="PRU00047"/>
    </source>
</evidence>
<feature type="compositionally biased region" description="Basic and acidic residues" evidence="9">
    <location>
        <begin position="389"/>
        <end position="404"/>
    </location>
</feature>
<evidence type="ECO:0000256" key="3">
    <source>
        <dbReference type="ARBA" id="ARBA00022723"/>
    </source>
</evidence>
<dbReference type="InterPro" id="IPR036875">
    <property type="entry name" value="Znf_CCHC_sf"/>
</dbReference>
<comment type="subcellular location">
    <subcellularLocation>
        <location evidence="1">Nucleus</location>
    </subcellularLocation>
</comment>
<dbReference type="GO" id="GO:0071031">
    <property type="term" value="P:nuclear mRNA surveillance of mRNA 3'-end processing"/>
    <property type="evidence" value="ECO:0007669"/>
    <property type="project" value="TreeGrafter"/>
</dbReference>
<dbReference type="PANTHER" id="PTHR46543">
    <property type="entry name" value="ZINC FINGER CCHC DOMAIN-CONTAINING PROTEIN 7"/>
    <property type="match status" value="1"/>
</dbReference>
<comment type="caution">
    <text evidence="11">The sequence shown here is derived from an EMBL/GenBank/DDBJ whole genome shotgun (WGS) entry which is preliminary data.</text>
</comment>
<dbReference type="GO" id="GO:0071036">
    <property type="term" value="P:nuclear polyadenylation-dependent snoRNA catabolic process"/>
    <property type="evidence" value="ECO:0007669"/>
    <property type="project" value="TreeGrafter"/>
</dbReference>
<evidence type="ECO:0000256" key="5">
    <source>
        <dbReference type="ARBA" id="ARBA00022771"/>
    </source>
</evidence>
<keyword evidence="4" id="KW-0677">Repeat</keyword>
<dbReference type="PANTHER" id="PTHR46543:SF1">
    <property type="entry name" value="ZINC FINGER CCHC DOMAIN-CONTAINING PROTEIN 7"/>
    <property type="match status" value="1"/>
</dbReference>
<sequence>MAHYVPTSFKPMRSLVAAAGIQLSPPPPSDYNEGTFETEDGELLLGNIIIDEFPADGDRPAVQGEHFQPPGLFNTSMMPTIVTTDGKLHVELKTKDDKATVSEKDQGEGLMLPQHVLLETSSAVQDAEDGGDDEGEGDHSLGGDDFLEGLHFVDDDITRGSRRYFNPEPEDNMEVEATFLATADSRKVCQNCKRPGHQAAKCPHIICTTCGAMDEHERRDCPLSKVCYGCGRRGHHKSECPDPISRNKRWAGCERCGSREHTDKNCPTLWRIYTYRSDSGRRDTIKLKEKAEGWVKEAIGGDAMEDWCYNCARTGHFGDDCPQRRGSLVRLTAPSAFSREIARRGPFFSAPKSSLPTPTHSRWEDDDDPSAIPYTSAYDSFAGSNAGRRGREKEKQRMMARDTDFNDEDDWFSGDRNRNIGKGAGTPRNNPRGGRSGKRPWDSEIRGREWDRDRYDRERASREFFDRDREPPRSPGQAPSRRRSRSPNRRDGSRVNAVQEAAPNSAPPKAVYKPAINIRDRAMDSPSVREGEPGAKAGSKTLVSRALSGQNSNNSTPRGRRSSNSPSALPSLLSRIESPTPSNSTSRNRKGRGKEQERDWENEWRRRGNGGGNVVNWGKDLDKETEGLTMKKKTKQDGISKGSSGQKYYGGYM</sequence>
<evidence type="ECO:0000256" key="4">
    <source>
        <dbReference type="ARBA" id="ARBA00022737"/>
    </source>
</evidence>